<comment type="caution">
    <text evidence="1">The sequence shown here is derived from an EMBL/GenBank/DDBJ whole genome shotgun (WGS) entry which is preliminary data.</text>
</comment>
<proteinExistence type="predicted"/>
<organism evidence="1 2">
    <name type="scientific">Adineta steineri</name>
    <dbReference type="NCBI Taxonomy" id="433720"/>
    <lineage>
        <taxon>Eukaryota</taxon>
        <taxon>Metazoa</taxon>
        <taxon>Spiralia</taxon>
        <taxon>Gnathifera</taxon>
        <taxon>Rotifera</taxon>
        <taxon>Eurotatoria</taxon>
        <taxon>Bdelloidea</taxon>
        <taxon>Adinetida</taxon>
        <taxon>Adinetidae</taxon>
        <taxon>Adineta</taxon>
    </lineage>
</organism>
<accession>A0A820L5N8</accession>
<dbReference type="Proteomes" id="UP000663881">
    <property type="component" value="Unassembled WGS sequence"/>
</dbReference>
<evidence type="ECO:0000313" key="1">
    <source>
        <dbReference type="EMBL" id="CAF4350756.1"/>
    </source>
</evidence>
<reference evidence="1" key="1">
    <citation type="submission" date="2021-02" db="EMBL/GenBank/DDBJ databases">
        <authorList>
            <person name="Nowell W R."/>
        </authorList>
    </citation>
    <scope>NUCLEOTIDE SEQUENCE</scope>
</reference>
<feature type="non-terminal residue" evidence="1">
    <location>
        <position position="91"/>
    </location>
</feature>
<gene>
    <name evidence="1" type="ORF">OKA104_LOCUS48790</name>
</gene>
<dbReference type="AlphaFoldDB" id="A0A820L5N8"/>
<name>A0A820L5N8_9BILA</name>
<sequence>CGNDIISGTGIAVYNSVNDQWVAAISGLQGVDRNVIIINEVLQEEAIQLQAKFDGYGDPEKITMLQLKEILSYAESLGLTNRYPSNVAFIN</sequence>
<dbReference type="EMBL" id="CAJOAY010021709">
    <property type="protein sequence ID" value="CAF4350756.1"/>
    <property type="molecule type" value="Genomic_DNA"/>
</dbReference>
<evidence type="ECO:0000313" key="2">
    <source>
        <dbReference type="Proteomes" id="UP000663881"/>
    </source>
</evidence>
<feature type="non-terminal residue" evidence="1">
    <location>
        <position position="1"/>
    </location>
</feature>
<protein>
    <submittedName>
        <fullName evidence="1">Uncharacterized protein</fullName>
    </submittedName>
</protein>